<feature type="non-terminal residue" evidence="3">
    <location>
        <position position="111"/>
    </location>
</feature>
<dbReference type="AlphaFoldDB" id="A0A1B6F3K0"/>
<reference evidence="3" key="1">
    <citation type="submission" date="2015-11" db="EMBL/GenBank/DDBJ databases">
        <title>De novo transcriptome assembly of four potential Pierce s Disease insect vectors from Arizona vineyards.</title>
        <authorList>
            <person name="Tassone E.E."/>
        </authorList>
    </citation>
    <scope>NUCLEOTIDE SEQUENCE</scope>
</reference>
<feature type="region of interest" description="Disordered" evidence="1">
    <location>
        <begin position="79"/>
        <end position="111"/>
    </location>
</feature>
<name>A0A1B6F3K0_9HEMI</name>
<feature type="non-terminal residue" evidence="3">
    <location>
        <position position="1"/>
    </location>
</feature>
<feature type="domain" description="MADF" evidence="2">
    <location>
        <begin position="1"/>
        <end position="73"/>
    </location>
</feature>
<dbReference type="PROSITE" id="PS51029">
    <property type="entry name" value="MADF"/>
    <property type="match status" value="1"/>
</dbReference>
<dbReference type="Pfam" id="PF10545">
    <property type="entry name" value="MADF_DNA_bdg"/>
    <property type="match status" value="1"/>
</dbReference>
<dbReference type="EMBL" id="GECZ01024930">
    <property type="protein sequence ID" value="JAS44839.1"/>
    <property type="molecule type" value="Transcribed_RNA"/>
</dbReference>
<evidence type="ECO:0000313" key="3">
    <source>
        <dbReference type="EMBL" id="JAS44839.1"/>
    </source>
</evidence>
<dbReference type="InterPro" id="IPR006578">
    <property type="entry name" value="MADF-dom"/>
</dbReference>
<proteinExistence type="predicted"/>
<accession>A0A1B6F3K0</accession>
<protein>
    <recommendedName>
        <fullName evidence="2">MADF domain-containing protein</fullName>
    </recommendedName>
</protein>
<evidence type="ECO:0000259" key="2">
    <source>
        <dbReference type="PROSITE" id="PS51029"/>
    </source>
</evidence>
<evidence type="ECO:0000256" key="1">
    <source>
        <dbReference type="SAM" id="MobiDB-lite"/>
    </source>
</evidence>
<organism evidence="3">
    <name type="scientific">Cuerna arida</name>
    <dbReference type="NCBI Taxonomy" id="1464854"/>
    <lineage>
        <taxon>Eukaryota</taxon>
        <taxon>Metazoa</taxon>
        <taxon>Ecdysozoa</taxon>
        <taxon>Arthropoda</taxon>
        <taxon>Hexapoda</taxon>
        <taxon>Insecta</taxon>
        <taxon>Pterygota</taxon>
        <taxon>Neoptera</taxon>
        <taxon>Paraneoptera</taxon>
        <taxon>Hemiptera</taxon>
        <taxon>Auchenorrhyncha</taxon>
        <taxon>Membracoidea</taxon>
        <taxon>Cicadellidae</taxon>
        <taxon>Cicadellinae</taxon>
        <taxon>Proconiini</taxon>
        <taxon>Cuerna</taxon>
    </lineage>
</organism>
<sequence length="111" mass="13161">WSSAISDLFPDFEERPPEQKIELEHAMKKRWKSIRTCYGRELLKLRNQKGPEATGRRQYLHFDQLRFLDGVINNKSLSTVAKGEGEHQERRPTNTTKYRKRNKDENEDNAT</sequence>
<gene>
    <name evidence="3" type="ORF">g.47053</name>
</gene>
<feature type="compositionally biased region" description="Basic and acidic residues" evidence="1">
    <location>
        <begin position="83"/>
        <end position="92"/>
    </location>
</feature>